<dbReference type="STRING" id="178356.SAMN05216269_104183"/>
<organism evidence="1 2">
    <name type="scientific">Flavobacterium xinjiangense</name>
    <dbReference type="NCBI Taxonomy" id="178356"/>
    <lineage>
        <taxon>Bacteria</taxon>
        <taxon>Pseudomonadati</taxon>
        <taxon>Bacteroidota</taxon>
        <taxon>Flavobacteriia</taxon>
        <taxon>Flavobacteriales</taxon>
        <taxon>Flavobacteriaceae</taxon>
        <taxon>Flavobacterium</taxon>
    </lineage>
</organism>
<reference evidence="2" key="1">
    <citation type="submission" date="2016-11" db="EMBL/GenBank/DDBJ databases">
        <authorList>
            <person name="Varghese N."/>
            <person name="Submissions S."/>
        </authorList>
    </citation>
    <scope>NUCLEOTIDE SEQUENCE [LARGE SCALE GENOMIC DNA]</scope>
    <source>
        <strain evidence="2">CGMCC 1.2749</strain>
    </source>
</reference>
<dbReference type="RefSeq" id="WP_073207327.1">
    <property type="nucleotide sequence ID" value="NZ_FRCL01000004.1"/>
</dbReference>
<dbReference type="EMBL" id="FRCL01000004">
    <property type="protein sequence ID" value="SHM42767.1"/>
    <property type="molecule type" value="Genomic_DNA"/>
</dbReference>
<protein>
    <submittedName>
        <fullName evidence="1">Uncharacterized protein</fullName>
    </submittedName>
</protein>
<keyword evidence="2" id="KW-1185">Reference proteome</keyword>
<name>A0A1M7IQY9_9FLAO</name>
<proteinExistence type="predicted"/>
<accession>A0A1M7IQY9</accession>
<dbReference type="AlphaFoldDB" id="A0A1M7IQY9"/>
<evidence type="ECO:0000313" key="1">
    <source>
        <dbReference type="EMBL" id="SHM42767.1"/>
    </source>
</evidence>
<sequence>MPHVLAKLKNVPLEIIKDILEKDKAFHASQGMYLEYLWQNADDENEVQFLFRIDNIDKTKTVIYKLHSEALAQDPKANLPEMTYLK</sequence>
<gene>
    <name evidence="1" type="ORF">SAMN05216269_104183</name>
</gene>
<dbReference type="OrthoDB" id="1362937at2"/>
<evidence type="ECO:0000313" key="2">
    <source>
        <dbReference type="Proteomes" id="UP000184092"/>
    </source>
</evidence>
<dbReference type="Proteomes" id="UP000184092">
    <property type="component" value="Unassembled WGS sequence"/>
</dbReference>